<dbReference type="PROSITE" id="PS00216">
    <property type="entry name" value="SUGAR_TRANSPORT_1"/>
    <property type="match status" value="1"/>
</dbReference>
<evidence type="ECO:0000313" key="8">
    <source>
        <dbReference type="Proteomes" id="UP000612362"/>
    </source>
</evidence>
<dbReference type="PROSITE" id="PS50850">
    <property type="entry name" value="MFS"/>
    <property type="match status" value="1"/>
</dbReference>
<feature type="transmembrane region" description="Helical" evidence="5">
    <location>
        <begin position="87"/>
        <end position="106"/>
    </location>
</feature>
<feature type="domain" description="Major facilitator superfamily (MFS) profile" evidence="6">
    <location>
        <begin position="22"/>
        <end position="163"/>
    </location>
</feature>
<keyword evidence="2 5" id="KW-0812">Transmembrane</keyword>
<dbReference type="PANTHER" id="PTHR23501">
    <property type="entry name" value="MAJOR FACILITATOR SUPERFAMILY"/>
    <property type="match status" value="1"/>
</dbReference>
<dbReference type="EMBL" id="BNJF01000004">
    <property type="protein sequence ID" value="GHO48802.1"/>
    <property type="molecule type" value="Genomic_DNA"/>
</dbReference>
<evidence type="ECO:0000256" key="4">
    <source>
        <dbReference type="ARBA" id="ARBA00023136"/>
    </source>
</evidence>
<dbReference type="GO" id="GO:0005886">
    <property type="term" value="C:plasma membrane"/>
    <property type="evidence" value="ECO:0007669"/>
    <property type="project" value="UniProtKB-SubCell"/>
</dbReference>
<evidence type="ECO:0000256" key="2">
    <source>
        <dbReference type="ARBA" id="ARBA00022692"/>
    </source>
</evidence>
<dbReference type="RefSeq" id="WP_236031740.1">
    <property type="nucleotide sequence ID" value="NZ_BNJF01000004.1"/>
</dbReference>
<keyword evidence="8" id="KW-1185">Reference proteome</keyword>
<dbReference type="InterPro" id="IPR005829">
    <property type="entry name" value="Sugar_transporter_CS"/>
</dbReference>
<dbReference type="Gene3D" id="1.20.1720.10">
    <property type="entry name" value="Multidrug resistance protein D"/>
    <property type="match status" value="1"/>
</dbReference>
<evidence type="ECO:0000313" key="7">
    <source>
        <dbReference type="EMBL" id="GHO48802.1"/>
    </source>
</evidence>
<comment type="subcellular location">
    <subcellularLocation>
        <location evidence="1">Cell membrane</location>
        <topology evidence="1">Multi-pass membrane protein</topology>
    </subcellularLocation>
</comment>
<feature type="transmembrane region" description="Helical" evidence="5">
    <location>
        <begin position="58"/>
        <end position="75"/>
    </location>
</feature>
<dbReference type="InterPro" id="IPR036259">
    <property type="entry name" value="MFS_trans_sf"/>
</dbReference>
<evidence type="ECO:0000256" key="1">
    <source>
        <dbReference type="ARBA" id="ARBA00004651"/>
    </source>
</evidence>
<reference evidence="7" key="1">
    <citation type="submission" date="2020-10" db="EMBL/GenBank/DDBJ databases">
        <title>Taxonomic study of unclassified bacteria belonging to the class Ktedonobacteria.</title>
        <authorList>
            <person name="Yabe S."/>
            <person name="Wang C.M."/>
            <person name="Zheng Y."/>
            <person name="Sakai Y."/>
            <person name="Cavaletti L."/>
            <person name="Monciardini P."/>
            <person name="Donadio S."/>
        </authorList>
    </citation>
    <scope>NUCLEOTIDE SEQUENCE</scope>
    <source>
        <strain evidence="7">SOSP1-1</strain>
    </source>
</reference>
<dbReference type="InterPro" id="IPR020846">
    <property type="entry name" value="MFS_dom"/>
</dbReference>
<dbReference type="GO" id="GO:0022857">
    <property type="term" value="F:transmembrane transporter activity"/>
    <property type="evidence" value="ECO:0007669"/>
    <property type="project" value="InterPro"/>
</dbReference>
<name>A0A8J3IA37_9CHLR</name>
<keyword evidence="3 5" id="KW-1133">Transmembrane helix</keyword>
<comment type="caution">
    <text evidence="7">The sequence shown here is derived from an EMBL/GenBank/DDBJ whole genome shotgun (WGS) entry which is preliminary data.</text>
</comment>
<sequence length="163" mass="17428">MNAQHSMYEQGAGIRGMTLASVLLALMLTLFLEALDQTIVVTALPHITASLRGFDRYIWVMTAYLLGSTAMIPLAGKLSDQFGRKPFLLVGALLFLLGSACAGLVQDMNQLIAFRLLQGVGAGIGISLVCNVPGNMALTHFPCSAISTSWPKAHPESDEVNLH</sequence>
<dbReference type="AlphaFoldDB" id="A0A8J3IA37"/>
<gene>
    <name evidence="7" type="ORF">KSX_69650</name>
</gene>
<protein>
    <recommendedName>
        <fullName evidence="6">Major facilitator superfamily (MFS) profile domain-containing protein</fullName>
    </recommendedName>
</protein>
<evidence type="ECO:0000256" key="5">
    <source>
        <dbReference type="SAM" id="Phobius"/>
    </source>
</evidence>
<organism evidence="7 8">
    <name type="scientific">Ktedonospora formicarum</name>
    <dbReference type="NCBI Taxonomy" id="2778364"/>
    <lineage>
        <taxon>Bacteria</taxon>
        <taxon>Bacillati</taxon>
        <taxon>Chloroflexota</taxon>
        <taxon>Ktedonobacteria</taxon>
        <taxon>Ktedonobacterales</taxon>
        <taxon>Ktedonobacteraceae</taxon>
        <taxon>Ktedonospora</taxon>
    </lineage>
</organism>
<dbReference type="SUPFAM" id="SSF103473">
    <property type="entry name" value="MFS general substrate transporter"/>
    <property type="match status" value="1"/>
</dbReference>
<evidence type="ECO:0000256" key="3">
    <source>
        <dbReference type="ARBA" id="ARBA00022989"/>
    </source>
</evidence>
<evidence type="ECO:0000259" key="6">
    <source>
        <dbReference type="PROSITE" id="PS50850"/>
    </source>
</evidence>
<dbReference type="InterPro" id="IPR011701">
    <property type="entry name" value="MFS"/>
</dbReference>
<dbReference type="Pfam" id="PF07690">
    <property type="entry name" value="MFS_1"/>
    <property type="match status" value="1"/>
</dbReference>
<dbReference type="Proteomes" id="UP000612362">
    <property type="component" value="Unassembled WGS sequence"/>
</dbReference>
<proteinExistence type="predicted"/>
<accession>A0A8J3IA37</accession>
<keyword evidence="4 5" id="KW-0472">Membrane</keyword>
<dbReference type="PANTHER" id="PTHR23501:SF197">
    <property type="entry name" value="COMD"/>
    <property type="match status" value="1"/>
</dbReference>